<evidence type="ECO:0000313" key="4">
    <source>
        <dbReference type="Proteomes" id="UP000503011"/>
    </source>
</evidence>
<dbReference type="KEGG" id="psuu:Psuf_016880"/>
<evidence type="ECO:0000256" key="2">
    <source>
        <dbReference type="SAM" id="Phobius"/>
    </source>
</evidence>
<feature type="compositionally biased region" description="Pro residues" evidence="1">
    <location>
        <begin position="11"/>
        <end position="28"/>
    </location>
</feature>
<feature type="region of interest" description="Disordered" evidence="1">
    <location>
        <begin position="1"/>
        <end position="30"/>
    </location>
</feature>
<evidence type="ECO:0000256" key="1">
    <source>
        <dbReference type="SAM" id="MobiDB-lite"/>
    </source>
</evidence>
<accession>A0A6F8YE27</accession>
<reference evidence="3 4" key="2">
    <citation type="submission" date="2020-03" db="EMBL/GenBank/DDBJ databases">
        <authorList>
            <person name="Ichikawa N."/>
            <person name="Kimura A."/>
            <person name="Kitahashi Y."/>
            <person name="Uohara A."/>
        </authorList>
    </citation>
    <scope>NUCLEOTIDE SEQUENCE [LARGE SCALE GENOMIC DNA]</scope>
    <source>
        <strain evidence="3 4">NBRC 105367</strain>
    </source>
</reference>
<dbReference type="AlphaFoldDB" id="A0A6F8YE27"/>
<feature type="transmembrane region" description="Helical" evidence="2">
    <location>
        <begin position="39"/>
        <end position="65"/>
    </location>
</feature>
<evidence type="ECO:0000313" key="3">
    <source>
        <dbReference type="EMBL" id="BCB84375.1"/>
    </source>
</evidence>
<dbReference type="RefSeq" id="WP_332108088.1">
    <property type="nucleotide sequence ID" value="NZ_AP022871.1"/>
</dbReference>
<keyword evidence="2" id="KW-0472">Membrane</keyword>
<keyword evidence="2" id="KW-1133">Transmembrane helix</keyword>
<sequence>MTLAAGAPSPTDVPPPPPGPGVTPPFAAPPSEGRNARMWLSLGIAGLAAVLCCGAGGTALVGLVITQAESLNEQADTIVGDYFDALAQQRYPDAYKLLCNDLQRGESEAEFAARVSREPRVTSYQVGDVNLTDLTVPADVTYATGGRDRLEITLAQDGSTGQFEVCGISG</sequence>
<keyword evidence="4" id="KW-1185">Reference proteome</keyword>
<gene>
    <name evidence="3" type="ORF">Psuf_016880</name>
</gene>
<proteinExistence type="predicted"/>
<evidence type="ECO:0008006" key="5">
    <source>
        <dbReference type="Google" id="ProtNLM"/>
    </source>
</evidence>
<reference evidence="3 4" key="1">
    <citation type="submission" date="2020-03" db="EMBL/GenBank/DDBJ databases">
        <title>Whole genome shotgun sequence of Phytohabitans suffuscus NBRC 105367.</title>
        <authorList>
            <person name="Komaki H."/>
            <person name="Tamura T."/>
        </authorList>
    </citation>
    <scope>NUCLEOTIDE SEQUENCE [LARGE SCALE GENOMIC DNA]</scope>
    <source>
        <strain evidence="3 4">NBRC 105367</strain>
    </source>
</reference>
<dbReference type="EMBL" id="AP022871">
    <property type="protein sequence ID" value="BCB84375.1"/>
    <property type="molecule type" value="Genomic_DNA"/>
</dbReference>
<organism evidence="3 4">
    <name type="scientific">Phytohabitans suffuscus</name>
    <dbReference type="NCBI Taxonomy" id="624315"/>
    <lineage>
        <taxon>Bacteria</taxon>
        <taxon>Bacillati</taxon>
        <taxon>Actinomycetota</taxon>
        <taxon>Actinomycetes</taxon>
        <taxon>Micromonosporales</taxon>
        <taxon>Micromonosporaceae</taxon>
    </lineage>
</organism>
<protein>
    <recommendedName>
        <fullName evidence="5">DUF4878 domain-containing protein</fullName>
    </recommendedName>
</protein>
<name>A0A6F8YE27_9ACTN</name>
<keyword evidence="2" id="KW-0812">Transmembrane</keyword>
<dbReference type="Proteomes" id="UP000503011">
    <property type="component" value="Chromosome"/>
</dbReference>